<dbReference type="RefSeq" id="WP_240486137.1">
    <property type="nucleotide sequence ID" value="NZ_AQRA01000006.1"/>
</dbReference>
<evidence type="ECO:0000313" key="3">
    <source>
        <dbReference type="Proteomes" id="UP000023541"/>
    </source>
</evidence>
<feature type="signal peptide" evidence="1">
    <location>
        <begin position="1"/>
        <end position="24"/>
    </location>
</feature>
<name>A0A023BSR8_9FLAO</name>
<comment type="caution">
    <text evidence="2">The sequence shown here is derived from an EMBL/GenBank/DDBJ whole genome shotgun (WGS) entry which is preliminary data.</text>
</comment>
<dbReference type="eggNOG" id="ENOG502Z9SZ">
    <property type="taxonomic scope" value="Bacteria"/>
</dbReference>
<dbReference type="Pfam" id="PF20113">
    <property type="entry name" value="DUF6503"/>
    <property type="match status" value="1"/>
</dbReference>
<gene>
    <name evidence="2" type="ORF">ATO12_18590</name>
</gene>
<evidence type="ECO:0000313" key="2">
    <source>
        <dbReference type="EMBL" id="EZH73025.1"/>
    </source>
</evidence>
<keyword evidence="3" id="KW-1185">Reference proteome</keyword>
<accession>A0A023BSR8</accession>
<dbReference type="AlphaFoldDB" id="A0A023BSR8"/>
<feature type="chain" id="PRO_5001515671" evidence="1">
    <location>
        <begin position="25"/>
        <end position="251"/>
    </location>
</feature>
<dbReference type="InterPro" id="IPR045444">
    <property type="entry name" value="DUF6503"/>
</dbReference>
<dbReference type="STRING" id="1317122.ATO12_18590"/>
<keyword evidence="1" id="KW-0732">Signal</keyword>
<sequence>MKIRYYKLHYILILAVCFSSSCNSQKTQQQLDTQTILNKSIKTYDPNNHWPITNFKIHIQEPRLSNPHRYSILKMNNNDHSFELKRNRDQHISTHIIDEKGISTTLLDGEVNTDSTQIKKYRLQPERNPNYQKFYQHLIGLPMSLNKAAVDTFGKTSKTVFNDTDSYKIELVLKEEIFSKHWNVFISQKDYTLLGIEIVFPDDPTKGERLYFSGEIIIEGVKIPRIRHWHEYDTDAYSGSDIIVKEIVRNK</sequence>
<dbReference type="Proteomes" id="UP000023541">
    <property type="component" value="Unassembled WGS sequence"/>
</dbReference>
<organism evidence="2 3">
    <name type="scientific">Aquimarina atlantica</name>
    <dbReference type="NCBI Taxonomy" id="1317122"/>
    <lineage>
        <taxon>Bacteria</taxon>
        <taxon>Pseudomonadati</taxon>
        <taxon>Bacteroidota</taxon>
        <taxon>Flavobacteriia</taxon>
        <taxon>Flavobacteriales</taxon>
        <taxon>Flavobacteriaceae</taxon>
        <taxon>Aquimarina</taxon>
    </lineage>
</organism>
<evidence type="ECO:0000256" key="1">
    <source>
        <dbReference type="SAM" id="SignalP"/>
    </source>
</evidence>
<reference evidence="2 3" key="1">
    <citation type="submission" date="2014-04" db="EMBL/GenBank/DDBJ databases">
        <title>Aquimarina sp. 22II-S11-z7 Genome Sequencing.</title>
        <authorList>
            <person name="Lai Q."/>
        </authorList>
    </citation>
    <scope>NUCLEOTIDE SEQUENCE [LARGE SCALE GENOMIC DNA]</scope>
    <source>
        <strain evidence="2 3">22II-S11-z7</strain>
    </source>
</reference>
<dbReference type="PROSITE" id="PS51257">
    <property type="entry name" value="PROKAR_LIPOPROTEIN"/>
    <property type="match status" value="1"/>
</dbReference>
<proteinExistence type="predicted"/>
<protein>
    <submittedName>
        <fullName evidence="2">Uncharacterized protein</fullName>
    </submittedName>
</protein>
<dbReference type="EMBL" id="AQRA01000006">
    <property type="protein sequence ID" value="EZH73025.1"/>
    <property type="molecule type" value="Genomic_DNA"/>
</dbReference>